<proteinExistence type="predicted"/>
<evidence type="ECO:0000313" key="7">
    <source>
        <dbReference type="Proteomes" id="UP000007264"/>
    </source>
</evidence>
<evidence type="ECO:0000313" key="6">
    <source>
        <dbReference type="EMBL" id="EIE22036.1"/>
    </source>
</evidence>
<feature type="compositionally biased region" description="Low complexity" evidence="4">
    <location>
        <begin position="472"/>
        <end position="495"/>
    </location>
</feature>
<evidence type="ECO:0000259" key="5">
    <source>
        <dbReference type="PROSITE" id="PS50217"/>
    </source>
</evidence>
<dbReference type="EMBL" id="AGSI01000011">
    <property type="protein sequence ID" value="EIE22036.1"/>
    <property type="molecule type" value="Genomic_DNA"/>
</dbReference>
<feature type="compositionally biased region" description="Low complexity" evidence="4">
    <location>
        <begin position="589"/>
        <end position="606"/>
    </location>
</feature>
<dbReference type="PANTHER" id="PTHR46391:SF35">
    <property type="entry name" value="BASIC LEUCINE ZIPPER 34-LIKE ISOFORM X1"/>
    <property type="match status" value="1"/>
</dbReference>
<feature type="compositionally biased region" description="Basic residues" evidence="4">
    <location>
        <begin position="412"/>
        <end position="421"/>
    </location>
</feature>
<dbReference type="GO" id="GO:0003700">
    <property type="term" value="F:DNA-binding transcription factor activity"/>
    <property type="evidence" value="ECO:0007669"/>
    <property type="project" value="InterPro"/>
</dbReference>
<dbReference type="InterPro" id="IPR004827">
    <property type="entry name" value="bZIP"/>
</dbReference>
<dbReference type="OrthoDB" id="1435597at2759"/>
<dbReference type="PANTHER" id="PTHR46391">
    <property type="entry name" value="BASIC LEUCINE ZIPPER 34"/>
    <property type="match status" value="1"/>
</dbReference>
<feature type="compositionally biased region" description="Polar residues" evidence="4">
    <location>
        <begin position="118"/>
        <end position="128"/>
    </location>
</feature>
<feature type="compositionally biased region" description="Pro residues" evidence="4">
    <location>
        <begin position="7"/>
        <end position="17"/>
    </location>
</feature>
<dbReference type="PROSITE" id="PS50217">
    <property type="entry name" value="BZIP"/>
    <property type="match status" value="1"/>
</dbReference>
<feature type="region of interest" description="Disordered" evidence="4">
    <location>
        <begin position="758"/>
        <end position="806"/>
    </location>
</feature>
<feature type="region of interest" description="Disordered" evidence="4">
    <location>
        <begin position="1"/>
        <end position="166"/>
    </location>
</feature>
<feature type="domain" description="BZIP" evidence="5">
    <location>
        <begin position="188"/>
        <end position="251"/>
    </location>
</feature>
<feature type="compositionally biased region" description="Low complexity" evidence="4">
    <location>
        <begin position="89"/>
        <end position="109"/>
    </location>
</feature>
<dbReference type="GeneID" id="17040088"/>
<feature type="region of interest" description="Disordered" evidence="4">
    <location>
        <begin position="530"/>
        <end position="553"/>
    </location>
</feature>
<sequence length="806" mass="84911">MEEPPSSSAPPGPPARAPSPSMLSIYLQRTASGRLTSAAPQPRQDPPAQPSSGDPSPRQLPPQPPLQQHQGVILSSPFYTQQREGFLLSSSSIPISQRSSSQPALSQSSTDPLPGGQPSRQPTGTAAFSPSRSSFGSGYSLQSGGGDDTGAAESHNPGGGGGLGQPPGGYAYGAAFPGVSDEDLAAMDPKRAKRLIANRQSAQRSKARKLRHIMQLEEEVQTVQGISAQQQATIGSLQQEAVLLTASNRQLSVQVADLQDQLHRQEAFTELVTAELRRLSALAGEPAQLPTFSPAALQEQQQLQAQQLMPGGQLPPQLSDIALQQQLASQYGLPGFAGTAPSLRNRPVELCSGFQQYPVGVQQFQPAYVPQFPMAQLPAMQPVPQQRGGLLMEPPPPGGAYYQPLPQQQRQSRQRQQHPRRQPPPPQPPTQPPPQLDGGRQPAPERPSVAMQGAATPREQNTLASHPSLERPASAPLPAAVADAAAAAAAESSAAEGTRATAGPTSTEAVRDAAIAALALAERRSVRFSADLPGSEAAAESRRQALATAGRGNTFPLAREDAAARRAAVRTLSAPVPSAAGSGAGSGGAPARVAAEAAGPAAAAQPDPFRVSVPASAFQIEERRSAQDTPSWRQQQQQVQHFPSVPEAEDVQSWQQPPQVGWPLGSRAQQPYPVAGGPVGNVMQAFRGLSMQGSDPAALPPSGSGQQRGSLHQPFSMQPGGHYGNLSWDEMMRSLSDPVFQTGQDGAPIIPPGLYSQGMEGMGMAGRPPFESFYNVEQTDPAQQQQQQQQPPQQEQLRGDEGSRQR</sequence>
<feature type="region of interest" description="Disordered" evidence="4">
    <location>
        <begin position="385"/>
        <end position="508"/>
    </location>
</feature>
<organism evidence="6 7">
    <name type="scientific">Coccomyxa subellipsoidea (strain C-169)</name>
    <name type="common">Green microalga</name>
    <dbReference type="NCBI Taxonomy" id="574566"/>
    <lineage>
        <taxon>Eukaryota</taxon>
        <taxon>Viridiplantae</taxon>
        <taxon>Chlorophyta</taxon>
        <taxon>core chlorophytes</taxon>
        <taxon>Trebouxiophyceae</taxon>
        <taxon>Trebouxiophyceae incertae sedis</taxon>
        <taxon>Coccomyxaceae</taxon>
        <taxon>Coccomyxa</taxon>
        <taxon>Coccomyxa subellipsoidea</taxon>
    </lineage>
</organism>
<keyword evidence="7" id="KW-1185">Reference proteome</keyword>
<dbReference type="RefSeq" id="XP_005646580.1">
    <property type="nucleotide sequence ID" value="XM_005646523.1"/>
</dbReference>
<feature type="compositionally biased region" description="Pro residues" evidence="4">
    <location>
        <begin position="422"/>
        <end position="435"/>
    </location>
</feature>
<dbReference type="eggNOG" id="ENOG502QRIA">
    <property type="taxonomic scope" value="Eukaryota"/>
</dbReference>
<dbReference type="AlphaFoldDB" id="I0YUG7"/>
<feature type="compositionally biased region" description="Low complexity" evidence="4">
    <location>
        <begin position="783"/>
        <end position="796"/>
    </location>
</feature>
<keyword evidence="1" id="KW-0805">Transcription regulation</keyword>
<reference evidence="6 7" key="1">
    <citation type="journal article" date="2012" name="Genome Biol.">
        <title>The genome of the polar eukaryotic microalga coccomyxa subellipsoidea reveals traits of cold adaptation.</title>
        <authorList>
            <person name="Blanc G."/>
            <person name="Agarkova I."/>
            <person name="Grimwood J."/>
            <person name="Kuo A."/>
            <person name="Brueggeman A."/>
            <person name="Dunigan D."/>
            <person name="Gurnon J."/>
            <person name="Ladunga I."/>
            <person name="Lindquist E."/>
            <person name="Lucas S."/>
            <person name="Pangilinan J."/>
            <person name="Proschold T."/>
            <person name="Salamov A."/>
            <person name="Schmutz J."/>
            <person name="Weeks D."/>
            <person name="Yamada T."/>
            <person name="Claverie J.M."/>
            <person name="Grigoriev I."/>
            <person name="Van Etten J."/>
            <person name="Lomsadze A."/>
            <person name="Borodovsky M."/>
        </authorList>
    </citation>
    <scope>NUCLEOTIDE SEQUENCE [LARGE SCALE GENOMIC DNA]</scope>
    <source>
        <strain evidence="6 7">C-169</strain>
    </source>
</reference>
<dbReference type="Gene3D" id="1.20.5.170">
    <property type="match status" value="1"/>
</dbReference>
<feature type="compositionally biased region" description="Basic and acidic residues" evidence="4">
    <location>
        <begin position="797"/>
        <end position="806"/>
    </location>
</feature>
<accession>I0YUG7</accession>
<protein>
    <recommendedName>
        <fullName evidence="5">BZIP domain-containing protein</fullName>
    </recommendedName>
</protein>
<feature type="region of interest" description="Disordered" evidence="4">
    <location>
        <begin position="691"/>
        <end position="723"/>
    </location>
</feature>
<dbReference type="InterPro" id="IPR046347">
    <property type="entry name" value="bZIP_sf"/>
</dbReference>
<evidence type="ECO:0000256" key="2">
    <source>
        <dbReference type="ARBA" id="ARBA00023163"/>
    </source>
</evidence>
<dbReference type="Proteomes" id="UP000007264">
    <property type="component" value="Unassembled WGS sequence"/>
</dbReference>
<dbReference type="KEGG" id="csl:COCSUDRAFT_56469"/>
<feature type="region of interest" description="Disordered" evidence="4">
    <location>
        <begin position="573"/>
        <end position="648"/>
    </location>
</feature>
<dbReference type="InterPro" id="IPR044759">
    <property type="entry name" value="bZIP_RF2"/>
</dbReference>
<evidence type="ECO:0000256" key="1">
    <source>
        <dbReference type="ARBA" id="ARBA00023015"/>
    </source>
</evidence>
<dbReference type="InterPro" id="IPR052483">
    <property type="entry name" value="bZIP_transcription_regulators"/>
</dbReference>
<keyword evidence="2" id="KW-0804">Transcription</keyword>
<comment type="caution">
    <text evidence="6">The sequence shown here is derived from an EMBL/GenBank/DDBJ whole genome shotgun (WGS) entry which is preliminary data.</text>
</comment>
<evidence type="ECO:0000256" key="3">
    <source>
        <dbReference type="ARBA" id="ARBA00023242"/>
    </source>
</evidence>
<dbReference type="SMART" id="SM00338">
    <property type="entry name" value="BRLZ"/>
    <property type="match status" value="1"/>
</dbReference>
<feature type="compositionally biased region" description="Polar residues" evidence="4">
    <location>
        <begin position="703"/>
        <end position="716"/>
    </location>
</feature>
<gene>
    <name evidence="6" type="ORF">COCSUDRAFT_56469</name>
</gene>
<evidence type="ECO:0000256" key="4">
    <source>
        <dbReference type="SAM" id="MobiDB-lite"/>
    </source>
</evidence>
<dbReference type="CDD" id="cd14703">
    <property type="entry name" value="bZIP_plant_RF2"/>
    <property type="match status" value="1"/>
</dbReference>
<keyword evidence="3" id="KW-0539">Nucleus</keyword>
<name>I0YUG7_COCSC</name>
<dbReference type="SUPFAM" id="SSF57959">
    <property type="entry name" value="Leucine zipper domain"/>
    <property type="match status" value="1"/>
</dbReference>
<feature type="compositionally biased region" description="Gly residues" evidence="4">
    <location>
        <begin position="157"/>
        <end position="166"/>
    </location>
</feature>
<feature type="compositionally biased region" description="Low complexity" evidence="4">
    <location>
        <begin position="129"/>
        <end position="142"/>
    </location>
</feature>